<dbReference type="EMBL" id="JANRMS010001077">
    <property type="protein sequence ID" value="KAJ3531291.1"/>
    <property type="molecule type" value="Genomic_DNA"/>
</dbReference>
<reference evidence="1" key="1">
    <citation type="submission" date="2022-08" db="EMBL/GenBank/DDBJ databases">
        <title>Genome Sequence of Fusarium decemcellulare.</title>
        <authorList>
            <person name="Buettner E."/>
        </authorList>
    </citation>
    <scope>NUCLEOTIDE SEQUENCE</scope>
    <source>
        <strain evidence="1">Babe19</strain>
    </source>
</reference>
<name>A0ACC1S3F8_9HYPO</name>
<protein>
    <submittedName>
        <fullName evidence="1">Uncharacterized protein</fullName>
    </submittedName>
</protein>
<sequence>MSDKKLIAGWSDQQVHKARNKPEQSMPGLELVAPPQTPLDAKSKRGCSSPQNDKAESGKRPRLREELASIGSLTSPLLVLEGDDAVPKEPKVTGRSVFEHLTKPNKWIQPDILSLLCDAIRAKYGASQNIRLVGLDDTVDYSTEALQEVDRDSATGKQEELAKGDWIVLMCCSNFHWTLAVMSKIDQNTCVVELHDSLPAKGSNSKVKAMIRCWADLMRMEAQLIFITQTCPPQPDGSSCGVYVAECLRTSLQGAHSGTTTLSGKQLKLELLHMLAGMSPKECSLLTHDAFIVVKELQESRRAHAEKGATHLWADVPQHAPGLSATDDNADNTQEMASKTKAKNLTQLLKASPHTQPAIQSEIEIDMIDLTGLHNDAKVDSELLEALTTSVVFLKKPALPTRKKDVSFLEDIDERIATNLDTIAKLRGKSEAEEAQREKFKATNERLATLKTEYLVSLGKSQTTRGDVDRLAKNGTKLEREMQSVERRMEENVGQMRRVKEEQRCLRRERREIFQKAMENGLADKASAVLGSEPDGK</sequence>
<evidence type="ECO:0000313" key="1">
    <source>
        <dbReference type="EMBL" id="KAJ3531291.1"/>
    </source>
</evidence>
<dbReference type="Proteomes" id="UP001148629">
    <property type="component" value="Unassembled WGS sequence"/>
</dbReference>
<gene>
    <name evidence="1" type="ORF">NM208_g8943</name>
</gene>
<evidence type="ECO:0000313" key="2">
    <source>
        <dbReference type="Proteomes" id="UP001148629"/>
    </source>
</evidence>
<comment type="caution">
    <text evidence="1">The sequence shown here is derived from an EMBL/GenBank/DDBJ whole genome shotgun (WGS) entry which is preliminary data.</text>
</comment>
<proteinExistence type="predicted"/>
<organism evidence="1 2">
    <name type="scientific">Fusarium decemcellulare</name>
    <dbReference type="NCBI Taxonomy" id="57161"/>
    <lineage>
        <taxon>Eukaryota</taxon>
        <taxon>Fungi</taxon>
        <taxon>Dikarya</taxon>
        <taxon>Ascomycota</taxon>
        <taxon>Pezizomycotina</taxon>
        <taxon>Sordariomycetes</taxon>
        <taxon>Hypocreomycetidae</taxon>
        <taxon>Hypocreales</taxon>
        <taxon>Nectriaceae</taxon>
        <taxon>Fusarium</taxon>
        <taxon>Fusarium decemcellulare species complex</taxon>
    </lineage>
</organism>
<accession>A0ACC1S3F8</accession>
<keyword evidence="2" id="KW-1185">Reference proteome</keyword>